<gene>
    <name evidence="2" type="ORF">AYBTSS11_LOCUS16248</name>
</gene>
<dbReference type="AlphaFoldDB" id="A0AA86VQ32"/>
<feature type="compositionally biased region" description="Basic and acidic residues" evidence="1">
    <location>
        <begin position="1"/>
        <end position="15"/>
    </location>
</feature>
<organism evidence="2 3">
    <name type="scientific">Sphenostylis stenocarpa</name>
    <dbReference type="NCBI Taxonomy" id="92480"/>
    <lineage>
        <taxon>Eukaryota</taxon>
        <taxon>Viridiplantae</taxon>
        <taxon>Streptophyta</taxon>
        <taxon>Embryophyta</taxon>
        <taxon>Tracheophyta</taxon>
        <taxon>Spermatophyta</taxon>
        <taxon>Magnoliopsida</taxon>
        <taxon>eudicotyledons</taxon>
        <taxon>Gunneridae</taxon>
        <taxon>Pentapetalae</taxon>
        <taxon>rosids</taxon>
        <taxon>fabids</taxon>
        <taxon>Fabales</taxon>
        <taxon>Fabaceae</taxon>
        <taxon>Papilionoideae</taxon>
        <taxon>50 kb inversion clade</taxon>
        <taxon>NPAAA clade</taxon>
        <taxon>indigoferoid/millettioid clade</taxon>
        <taxon>Phaseoleae</taxon>
        <taxon>Sphenostylis</taxon>
    </lineage>
</organism>
<dbReference type="Proteomes" id="UP001189624">
    <property type="component" value="Chromosome 5"/>
</dbReference>
<proteinExistence type="predicted"/>
<sequence length="163" mass="17885">MSDSERPSSLDHFSDSEPPSSSNVEESDEEAYPSTTEDLSSFGRRYIAAEVLKAQLKAEQKNEQICPSCRRKIEAAAGVEAMVVEILRSRLNSEPTSPSNSYDNEDGESSNKEEKKGLSAAEVLSGQLNAEQKNEAITSPSTSMKNETTTEIETMGEQFRDPN</sequence>
<feature type="region of interest" description="Disordered" evidence="1">
    <location>
        <begin position="89"/>
        <end position="163"/>
    </location>
</feature>
<feature type="compositionally biased region" description="Polar residues" evidence="1">
    <location>
        <begin position="126"/>
        <end position="152"/>
    </location>
</feature>
<feature type="compositionally biased region" description="Polar residues" evidence="1">
    <location>
        <begin position="90"/>
        <end position="102"/>
    </location>
</feature>
<dbReference type="Gramene" id="rna-AYBTSS11_LOCUS16248">
    <property type="protein sequence ID" value="CAJ1955668.1"/>
    <property type="gene ID" value="gene-AYBTSS11_LOCUS16248"/>
</dbReference>
<name>A0AA86VQ32_9FABA</name>
<reference evidence="2" key="1">
    <citation type="submission" date="2023-10" db="EMBL/GenBank/DDBJ databases">
        <authorList>
            <person name="Domelevo Entfellner J.-B."/>
        </authorList>
    </citation>
    <scope>NUCLEOTIDE SEQUENCE</scope>
</reference>
<evidence type="ECO:0000256" key="1">
    <source>
        <dbReference type="SAM" id="MobiDB-lite"/>
    </source>
</evidence>
<feature type="region of interest" description="Disordered" evidence="1">
    <location>
        <begin position="1"/>
        <end position="40"/>
    </location>
</feature>
<accession>A0AA86VQ32</accession>
<evidence type="ECO:0000313" key="3">
    <source>
        <dbReference type="Proteomes" id="UP001189624"/>
    </source>
</evidence>
<keyword evidence="3" id="KW-1185">Reference proteome</keyword>
<evidence type="ECO:0000313" key="2">
    <source>
        <dbReference type="EMBL" id="CAJ1955668.1"/>
    </source>
</evidence>
<dbReference type="EMBL" id="OY731402">
    <property type="protein sequence ID" value="CAJ1955668.1"/>
    <property type="molecule type" value="Genomic_DNA"/>
</dbReference>
<protein>
    <submittedName>
        <fullName evidence="2">Uncharacterized protein</fullName>
    </submittedName>
</protein>